<name>A0A0B6XZZ4_9EUPU</name>
<keyword evidence="8" id="KW-0999">Mitochondrion inner membrane</keyword>
<reference evidence="16" key="1">
    <citation type="submission" date="2014-12" db="EMBL/GenBank/DDBJ databases">
        <title>Insight into the proteome of Arion vulgaris.</title>
        <authorList>
            <person name="Aradska J."/>
            <person name="Bulat T."/>
            <person name="Smidak R."/>
            <person name="Sarate P."/>
            <person name="Gangsoo J."/>
            <person name="Sialana F."/>
            <person name="Bilban M."/>
            <person name="Lubec G."/>
        </authorList>
    </citation>
    <scope>NUCLEOTIDE SEQUENCE</scope>
    <source>
        <tissue evidence="16">Skin</tissue>
    </source>
</reference>
<proteinExistence type="inferred from homology"/>
<comment type="function">
    <text evidence="1">Accessory subunit of the mitochondrial membrane respiratory chain NADH dehydrogenase (Complex I), that is believed not to be involved in catalysis. Complex I functions in the transfer of electrons from NADH to the respiratory chain. The immediate electron acceptor for the enzyme is believed to be ubiquinone.</text>
</comment>
<gene>
    <name evidence="16" type="primary">ORF7709</name>
</gene>
<evidence type="ECO:0000256" key="10">
    <source>
        <dbReference type="ARBA" id="ARBA00022989"/>
    </source>
</evidence>
<evidence type="ECO:0000256" key="15">
    <source>
        <dbReference type="SAM" id="Phobius"/>
    </source>
</evidence>
<evidence type="ECO:0000313" key="16">
    <source>
        <dbReference type="EMBL" id="CEK49428.1"/>
    </source>
</evidence>
<keyword evidence="12 15" id="KW-0472">Membrane</keyword>
<evidence type="ECO:0000256" key="5">
    <source>
        <dbReference type="ARBA" id="ARBA00022448"/>
    </source>
</evidence>
<evidence type="ECO:0000256" key="7">
    <source>
        <dbReference type="ARBA" id="ARBA00022692"/>
    </source>
</evidence>
<evidence type="ECO:0000256" key="13">
    <source>
        <dbReference type="ARBA" id="ARBA00030217"/>
    </source>
</evidence>
<dbReference type="EMBL" id="HACG01002563">
    <property type="protein sequence ID" value="CEK49428.1"/>
    <property type="molecule type" value="Transcribed_RNA"/>
</dbReference>
<evidence type="ECO:0000256" key="3">
    <source>
        <dbReference type="ARBA" id="ARBA00005667"/>
    </source>
</evidence>
<evidence type="ECO:0000256" key="2">
    <source>
        <dbReference type="ARBA" id="ARBA00004298"/>
    </source>
</evidence>
<sequence length="103" mass="11541">MGGGGHGDHGGAPYKVPDWKSYKAEGIPDLDRLQRRLGVLGLRDPWIRNEVWRFQTVNGGHRTWQQNALRVSFRGLGYAVVAVALTILYDKVVNKGKDDHGHH</sequence>
<evidence type="ECO:0000256" key="4">
    <source>
        <dbReference type="ARBA" id="ARBA00018680"/>
    </source>
</evidence>
<keyword evidence="7 15" id="KW-0812">Transmembrane</keyword>
<keyword evidence="11" id="KW-0496">Mitochondrion</keyword>
<dbReference type="Pfam" id="PF08122">
    <property type="entry name" value="NDUF_B12"/>
    <property type="match status" value="1"/>
</dbReference>
<dbReference type="PANTHER" id="PTHR15082:SF2">
    <property type="entry name" value="NADH DEHYDROGENASE [UBIQUINONE] 1 BETA SUBCOMPLEX SUBUNIT 3"/>
    <property type="match status" value="1"/>
</dbReference>
<comment type="subcellular location">
    <subcellularLocation>
        <location evidence="2">Mitochondrion inner membrane</location>
        <topology evidence="2">Single-pass membrane protein</topology>
        <orientation evidence="2">Matrix side</orientation>
    </subcellularLocation>
</comment>
<evidence type="ECO:0000256" key="1">
    <source>
        <dbReference type="ARBA" id="ARBA00003195"/>
    </source>
</evidence>
<dbReference type="PANTHER" id="PTHR15082">
    <property type="entry name" value="NADH-UBIQUINONE OXIDOREDUCTASE B12 SUBUNIT"/>
    <property type="match status" value="1"/>
</dbReference>
<keyword evidence="10 15" id="KW-1133">Transmembrane helix</keyword>
<protein>
    <recommendedName>
        <fullName evidence="4">NADH dehydrogenase [ubiquinone] 1 beta subcomplex subunit 3</fullName>
    </recommendedName>
    <alternativeName>
        <fullName evidence="13">Complex I-B12</fullName>
    </alternativeName>
    <alternativeName>
        <fullName evidence="14">NADH-ubiquinone oxidoreductase B12 subunit</fullName>
    </alternativeName>
</protein>
<keyword evidence="9" id="KW-0249">Electron transport</keyword>
<feature type="transmembrane region" description="Helical" evidence="15">
    <location>
        <begin position="71"/>
        <end position="89"/>
    </location>
</feature>
<comment type="similarity">
    <text evidence="3">Belongs to the complex I NDUFB3 subunit family.</text>
</comment>
<dbReference type="GO" id="GO:0022900">
    <property type="term" value="P:electron transport chain"/>
    <property type="evidence" value="ECO:0007669"/>
    <property type="project" value="InterPro"/>
</dbReference>
<keyword evidence="5" id="KW-0813">Transport</keyword>
<dbReference type="InterPro" id="IPR012576">
    <property type="entry name" value="NDUFB3"/>
</dbReference>
<evidence type="ECO:0000256" key="8">
    <source>
        <dbReference type="ARBA" id="ARBA00022792"/>
    </source>
</evidence>
<accession>A0A0B6XZZ4</accession>
<dbReference type="AlphaFoldDB" id="A0A0B6XZZ4"/>
<dbReference type="GO" id="GO:0005743">
    <property type="term" value="C:mitochondrial inner membrane"/>
    <property type="evidence" value="ECO:0007669"/>
    <property type="project" value="UniProtKB-SubCell"/>
</dbReference>
<evidence type="ECO:0000256" key="12">
    <source>
        <dbReference type="ARBA" id="ARBA00023136"/>
    </source>
</evidence>
<evidence type="ECO:0000256" key="6">
    <source>
        <dbReference type="ARBA" id="ARBA00022660"/>
    </source>
</evidence>
<dbReference type="GO" id="GO:0032981">
    <property type="term" value="P:mitochondrial respiratory chain complex I assembly"/>
    <property type="evidence" value="ECO:0007669"/>
    <property type="project" value="TreeGrafter"/>
</dbReference>
<evidence type="ECO:0000256" key="11">
    <source>
        <dbReference type="ARBA" id="ARBA00023128"/>
    </source>
</evidence>
<organism evidence="16">
    <name type="scientific">Arion vulgaris</name>
    <dbReference type="NCBI Taxonomy" id="1028688"/>
    <lineage>
        <taxon>Eukaryota</taxon>
        <taxon>Metazoa</taxon>
        <taxon>Spiralia</taxon>
        <taxon>Lophotrochozoa</taxon>
        <taxon>Mollusca</taxon>
        <taxon>Gastropoda</taxon>
        <taxon>Heterobranchia</taxon>
        <taxon>Euthyneura</taxon>
        <taxon>Panpulmonata</taxon>
        <taxon>Eupulmonata</taxon>
        <taxon>Stylommatophora</taxon>
        <taxon>Helicina</taxon>
        <taxon>Arionoidea</taxon>
        <taxon>Arionidae</taxon>
        <taxon>Arion</taxon>
    </lineage>
</organism>
<evidence type="ECO:0000256" key="14">
    <source>
        <dbReference type="ARBA" id="ARBA00032688"/>
    </source>
</evidence>
<keyword evidence="6" id="KW-0679">Respiratory chain</keyword>
<evidence type="ECO:0000256" key="9">
    <source>
        <dbReference type="ARBA" id="ARBA00022982"/>
    </source>
</evidence>